<organism evidence="2 3">
    <name type="scientific">Fukomys damarensis</name>
    <name type="common">Damaraland mole rat</name>
    <name type="synonym">Cryptomys damarensis</name>
    <dbReference type="NCBI Taxonomy" id="885580"/>
    <lineage>
        <taxon>Eukaryota</taxon>
        <taxon>Metazoa</taxon>
        <taxon>Chordata</taxon>
        <taxon>Craniata</taxon>
        <taxon>Vertebrata</taxon>
        <taxon>Euteleostomi</taxon>
        <taxon>Mammalia</taxon>
        <taxon>Eutheria</taxon>
        <taxon>Euarchontoglires</taxon>
        <taxon>Glires</taxon>
        <taxon>Rodentia</taxon>
        <taxon>Hystricomorpha</taxon>
        <taxon>Bathyergidae</taxon>
        <taxon>Fukomys</taxon>
    </lineage>
</organism>
<sequence>MKNLCHQAEGSTLEPETDTHSKDQSSPDESSSAILRDTKVLSISSDENSLIQIRKTMHSKLLRENRKAQNFLCSSLFTAIGNNLPVHHPCADYTDSFQLGIIS</sequence>
<dbReference type="EMBL" id="KN122248">
    <property type="protein sequence ID" value="KFO31735.1"/>
    <property type="molecule type" value="Genomic_DNA"/>
</dbReference>
<name>A0A091DNB4_FUKDA</name>
<dbReference type="AlphaFoldDB" id="A0A091DNB4"/>
<evidence type="ECO:0000313" key="3">
    <source>
        <dbReference type="Proteomes" id="UP000028990"/>
    </source>
</evidence>
<protein>
    <submittedName>
        <fullName evidence="2">Uncharacterized protein</fullName>
    </submittedName>
</protein>
<evidence type="ECO:0000313" key="2">
    <source>
        <dbReference type="EMBL" id="KFO31735.1"/>
    </source>
</evidence>
<dbReference type="Proteomes" id="UP000028990">
    <property type="component" value="Unassembled WGS sequence"/>
</dbReference>
<proteinExistence type="predicted"/>
<accession>A0A091DNB4</accession>
<evidence type="ECO:0000256" key="1">
    <source>
        <dbReference type="SAM" id="MobiDB-lite"/>
    </source>
</evidence>
<feature type="region of interest" description="Disordered" evidence="1">
    <location>
        <begin position="1"/>
        <end position="37"/>
    </location>
</feature>
<reference evidence="2 3" key="1">
    <citation type="submission" date="2013-11" db="EMBL/GenBank/DDBJ databases">
        <title>The Damaraland mole rat (Fukomys damarensis) genome and evolution of African mole rats.</title>
        <authorList>
            <person name="Gladyshev V.N."/>
            <person name="Fang X."/>
        </authorList>
    </citation>
    <scope>NUCLEOTIDE SEQUENCE [LARGE SCALE GENOMIC DNA]</scope>
    <source>
        <tissue evidence="2">Liver</tissue>
    </source>
</reference>
<keyword evidence="3" id="KW-1185">Reference proteome</keyword>
<gene>
    <name evidence="2" type="ORF">H920_06934</name>
</gene>